<gene>
    <name evidence="1" type="ORF">AWB76_06796</name>
</gene>
<dbReference type="AlphaFoldDB" id="A0A158DC74"/>
<evidence type="ECO:0000313" key="1">
    <source>
        <dbReference type="EMBL" id="SAK92275.1"/>
    </source>
</evidence>
<keyword evidence="2" id="KW-1185">Reference proteome</keyword>
<sequence length="37" mass="4101">MHQLVLEIYATAGQDVRRRIRQSSASAVSLDPSELDS</sequence>
<organism evidence="1 2">
    <name type="scientific">Caballeronia temeraria</name>
    <dbReference type="NCBI Taxonomy" id="1777137"/>
    <lineage>
        <taxon>Bacteria</taxon>
        <taxon>Pseudomonadati</taxon>
        <taxon>Pseudomonadota</taxon>
        <taxon>Betaproteobacteria</taxon>
        <taxon>Burkholderiales</taxon>
        <taxon>Burkholderiaceae</taxon>
        <taxon>Caballeronia</taxon>
    </lineage>
</organism>
<dbReference type="EMBL" id="FCOI02000038">
    <property type="protein sequence ID" value="SAK92275.1"/>
    <property type="molecule type" value="Genomic_DNA"/>
</dbReference>
<protein>
    <submittedName>
        <fullName evidence="1">Uncharacterized protein</fullName>
    </submittedName>
</protein>
<accession>A0A158DC74</accession>
<evidence type="ECO:0000313" key="2">
    <source>
        <dbReference type="Proteomes" id="UP000054624"/>
    </source>
</evidence>
<name>A0A158DC74_9BURK</name>
<reference evidence="2" key="1">
    <citation type="submission" date="2016-01" db="EMBL/GenBank/DDBJ databases">
        <authorList>
            <person name="Peeters Charlotte."/>
        </authorList>
    </citation>
    <scope>NUCLEOTIDE SEQUENCE [LARGE SCALE GENOMIC DNA]</scope>
</reference>
<proteinExistence type="predicted"/>
<dbReference type="Proteomes" id="UP000054624">
    <property type="component" value="Unassembled WGS sequence"/>
</dbReference>